<comment type="cofactor">
    <cofactor evidence="1 13">
        <name>heme</name>
        <dbReference type="ChEBI" id="CHEBI:30413"/>
    </cofactor>
</comment>
<evidence type="ECO:0000256" key="5">
    <source>
        <dbReference type="ARBA" id="ARBA00022723"/>
    </source>
</evidence>
<dbReference type="InterPro" id="IPR002401">
    <property type="entry name" value="Cyt_P450_E_grp-I"/>
</dbReference>
<dbReference type="PANTHER" id="PTHR24291:SF43">
    <property type="entry name" value="AROMATASE"/>
    <property type="match status" value="1"/>
</dbReference>
<dbReference type="GO" id="GO:0070330">
    <property type="term" value="F:aromatase activity"/>
    <property type="evidence" value="ECO:0007669"/>
    <property type="project" value="UniProtKB-EC"/>
</dbReference>
<dbReference type="SUPFAM" id="SSF48264">
    <property type="entry name" value="Cytochrome P450"/>
    <property type="match status" value="1"/>
</dbReference>
<keyword evidence="8 14" id="KW-0503">Monooxygenase</keyword>
<comment type="subcellular location">
    <subcellularLocation>
        <location evidence="2">Membrane</location>
    </subcellularLocation>
</comment>
<dbReference type="InterPro" id="IPR001128">
    <property type="entry name" value="Cyt_P450"/>
</dbReference>
<dbReference type="InterPro" id="IPR017972">
    <property type="entry name" value="Cyt_P450_CS"/>
</dbReference>
<proteinExistence type="inferred from homology"/>
<dbReference type="Pfam" id="PF00067">
    <property type="entry name" value="p450"/>
    <property type="match status" value="1"/>
</dbReference>
<dbReference type="EC" id="1.14.14.14" evidence="10"/>
<comment type="caution">
    <text evidence="15">The sequence shown here is derived from an EMBL/GenBank/DDBJ whole genome shotgun (WGS) entry which is preliminary data.</text>
</comment>
<evidence type="ECO:0000256" key="1">
    <source>
        <dbReference type="ARBA" id="ARBA00001971"/>
    </source>
</evidence>
<dbReference type="InterPro" id="IPR036396">
    <property type="entry name" value="Cyt_P450_sf"/>
</dbReference>
<dbReference type="GO" id="GO:0020037">
    <property type="term" value="F:heme binding"/>
    <property type="evidence" value="ECO:0007669"/>
    <property type="project" value="InterPro"/>
</dbReference>
<keyword evidence="7 13" id="KW-0408">Iron</keyword>
<dbReference type="InterPro" id="IPR050196">
    <property type="entry name" value="Cytochrome_P450_Monoox"/>
</dbReference>
<evidence type="ECO:0000256" key="11">
    <source>
        <dbReference type="ARBA" id="ARBA00042499"/>
    </source>
</evidence>
<dbReference type="Gene3D" id="1.10.630.10">
    <property type="entry name" value="Cytochrome P450"/>
    <property type="match status" value="1"/>
</dbReference>
<keyword evidence="6 14" id="KW-0560">Oxidoreductase</keyword>
<evidence type="ECO:0000256" key="6">
    <source>
        <dbReference type="ARBA" id="ARBA00023002"/>
    </source>
</evidence>
<dbReference type="Proteomes" id="UP001075354">
    <property type="component" value="Chromosome 8"/>
</dbReference>
<feature type="binding site" description="axial binding residue" evidence="13">
    <location>
        <position position="427"/>
    </location>
    <ligand>
        <name>heme</name>
        <dbReference type="ChEBI" id="CHEBI:30413"/>
    </ligand>
    <ligandPart>
        <name>Fe</name>
        <dbReference type="ChEBI" id="CHEBI:18248"/>
    </ligandPart>
</feature>
<organism evidence="15 16">
    <name type="scientific">Megalurothrips usitatus</name>
    <name type="common">bean blossom thrips</name>
    <dbReference type="NCBI Taxonomy" id="439358"/>
    <lineage>
        <taxon>Eukaryota</taxon>
        <taxon>Metazoa</taxon>
        <taxon>Ecdysozoa</taxon>
        <taxon>Arthropoda</taxon>
        <taxon>Hexapoda</taxon>
        <taxon>Insecta</taxon>
        <taxon>Pterygota</taxon>
        <taxon>Neoptera</taxon>
        <taxon>Paraneoptera</taxon>
        <taxon>Thysanoptera</taxon>
        <taxon>Terebrantia</taxon>
        <taxon>Thripoidea</taxon>
        <taxon>Thripidae</taxon>
        <taxon>Megalurothrips</taxon>
    </lineage>
</organism>
<dbReference type="AlphaFoldDB" id="A0AAV7XHG4"/>
<keyword evidence="5 13" id="KW-0479">Metal-binding</keyword>
<dbReference type="GO" id="GO:0005506">
    <property type="term" value="F:iron ion binding"/>
    <property type="evidence" value="ECO:0007669"/>
    <property type="project" value="InterPro"/>
</dbReference>
<dbReference type="PRINTS" id="PR00463">
    <property type="entry name" value="EP450I"/>
</dbReference>
<evidence type="ECO:0000256" key="13">
    <source>
        <dbReference type="PIRSR" id="PIRSR602401-1"/>
    </source>
</evidence>
<evidence type="ECO:0000256" key="4">
    <source>
        <dbReference type="ARBA" id="ARBA00022617"/>
    </source>
</evidence>
<dbReference type="PROSITE" id="PS00086">
    <property type="entry name" value="CYTOCHROME_P450"/>
    <property type="match status" value="1"/>
</dbReference>
<accession>A0AAV7XHG4</accession>
<dbReference type="GO" id="GO:0016020">
    <property type="term" value="C:membrane"/>
    <property type="evidence" value="ECO:0007669"/>
    <property type="project" value="UniProtKB-SubCell"/>
</dbReference>
<evidence type="ECO:0000256" key="12">
    <source>
        <dbReference type="ARBA" id="ARBA00043174"/>
    </source>
</evidence>
<keyword evidence="4 13" id="KW-0349">Heme</keyword>
<dbReference type="PANTHER" id="PTHR24291">
    <property type="entry name" value="CYTOCHROME P450 FAMILY 4"/>
    <property type="match status" value="1"/>
</dbReference>
<evidence type="ECO:0000313" key="15">
    <source>
        <dbReference type="EMBL" id="KAJ1525506.1"/>
    </source>
</evidence>
<gene>
    <name evidence="15" type="ORF">ONE63_010314</name>
</gene>
<protein>
    <recommendedName>
        <fullName evidence="10">aromatase</fullName>
        <ecNumber evidence="10">1.14.14.14</ecNumber>
    </recommendedName>
    <alternativeName>
        <fullName evidence="12">Cytochrome P-450AROM</fullName>
    </alternativeName>
    <alternativeName>
        <fullName evidence="11">Estrogen synthase</fullName>
    </alternativeName>
</protein>
<keyword evidence="9" id="KW-0472">Membrane</keyword>
<evidence type="ECO:0000256" key="3">
    <source>
        <dbReference type="ARBA" id="ARBA00010617"/>
    </source>
</evidence>
<evidence type="ECO:0000256" key="7">
    <source>
        <dbReference type="ARBA" id="ARBA00023004"/>
    </source>
</evidence>
<evidence type="ECO:0000256" key="14">
    <source>
        <dbReference type="RuleBase" id="RU000461"/>
    </source>
</evidence>
<evidence type="ECO:0000313" key="16">
    <source>
        <dbReference type="Proteomes" id="UP001075354"/>
    </source>
</evidence>
<comment type="similarity">
    <text evidence="3 14">Belongs to the cytochrome P450 family.</text>
</comment>
<evidence type="ECO:0000256" key="9">
    <source>
        <dbReference type="ARBA" id="ARBA00023136"/>
    </source>
</evidence>
<keyword evidence="16" id="KW-1185">Reference proteome</keyword>
<evidence type="ECO:0000256" key="2">
    <source>
        <dbReference type="ARBA" id="ARBA00004370"/>
    </source>
</evidence>
<name>A0AAV7XHG4_9NEOP</name>
<evidence type="ECO:0000256" key="10">
    <source>
        <dbReference type="ARBA" id="ARBA00038885"/>
    </source>
</evidence>
<dbReference type="PRINTS" id="PR00385">
    <property type="entry name" value="P450"/>
</dbReference>
<reference evidence="15" key="1">
    <citation type="submission" date="2022-12" db="EMBL/GenBank/DDBJ databases">
        <title>Chromosome-level genome assembly of the bean flower thrips Megalurothrips usitatus.</title>
        <authorList>
            <person name="Ma L."/>
            <person name="Liu Q."/>
            <person name="Li H."/>
            <person name="Cai W."/>
        </authorList>
    </citation>
    <scope>NUCLEOTIDE SEQUENCE</scope>
    <source>
        <strain evidence="15">Cailab_2022a</strain>
    </source>
</reference>
<sequence>MVTLVVCKWAVGYLKACRSECLFPGPPTLPILGNALSFLGATEYDIMDRFLKLWKNSSQVIQIRVLHILVLVVSDPDDIEKVLRGSDTQDKAPHFYRFFQNIFRYGLVVLNGVQWKAHRKATTPAFHKELLDRYQELFNEEAAGFLQRVTTGTPSLVGPNSELFAMRSFARTALDVQVDGNVDYAIPLITDILHLFPRTFSKRTAQPLFWSDTLFGMTKLGRETEAALDKVKQFGLEFIEKKRRDLGEGGGAEQRAEQRPTLIDILLESHGKAALTDDEMMDQLVSFFGAAIETLDTSFGWLFKILSLRHDVQDRVLQEVRDVVGTQDLHPDHLARLEYTERVIKEQLRLLPPFPFLARSNTRQATVFNGKHVPKDTSFLINIYGAHRDPRHWQEPLKFDPDRFLAGRSEGRHQYAYLPFSLGPRNCLGARYAMIAMKTLLATVLPKYRVDPVDDGLTDPASFPLQLGISARMPGGVRVVFTPRET</sequence>
<dbReference type="EMBL" id="JAPTSV010000008">
    <property type="protein sequence ID" value="KAJ1525506.1"/>
    <property type="molecule type" value="Genomic_DNA"/>
</dbReference>
<evidence type="ECO:0000256" key="8">
    <source>
        <dbReference type="ARBA" id="ARBA00023033"/>
    </source>
</evidence>